<keyword evidence="19" id="KW-0560">Oxidoreductase</keyword>
<dbReference type="NCBIfam" id="TIGR02866">
    <property type="entry name" value="CoxB"/>
    <property type="match status" value="1"/>
</dbReference>
<dbReference type="PANTHER" id="PTHR22888:SF9">
    <property type="entry name" value="CYTOCHROME C OXIDASE SUBUNIT 2"/>
    <property type="match status" value="1"/>
</dbReference>
<dbReference type="InterPro" id="IPR008972">
    <property type="entry name" value="Cupredoxin"/>
</dbReference>
<evidence type="ECO:0000256" key="3">
    <source>
        <dbReference type="ARBA" id="ARBA00022448"/>
    </source>
</evidence>
<dbReference type="GO" id="GO:0042773">
    <property type="term" value="P:ATP synthesis coupled electron transport"/>
    <property type="evidence" value="ECO:0007669"/>
    <property type="project" value="TreeGrafter"/>
</dbReference>
<evidence type="ECO:0000256" key="5">
    <source>
        <dbReference type="ARBA" id="ARBA00022660"/>
    </source>
</evidence>
<feature type="domain" description="Cytochrome oxidase subunit II copper A binding" evidence="17">
    <location>
        <begin position="111"/>
        <end position="229"/>
    </location>
</feature>
<accession>A0A1P8W8U4</accession>
<dbReference type="InterPro" id="IPR014222">
    <property type="entry name" value="Cyt_c_oxidase_su2"/>
</dbReference>
<dbReference type="GO" id="GO:0016491">
    <property type="term" value="F:oxidoreductase activity"/>
    <property type="evidence" value="ECO:0007669"/>
    <property type="project" value="UniProtKB-KW"/>
</dbReference>
<dbReference type="InterPro" id="IPR036909">
    <property type="entry name" value="Cyt_c-like_dom_sf"/>
</dbReference>
<dbReference type="AlphaFoldDB" id="A0A1P8W8U4"/>
<comment type="subcellular location">
    <subcellularLocation>
        <location evidence="1">Membrane</location>
        <topology evidence="1">Multi-pass membrane protein</topology>
    </subcellularLocation>
</comment>
<dbReference type="SUPFAM" id="SSF46626">
    <property type="entry name" value="Cytochrome c"/>
    <property type="match status" value="1"/>
</dbReference>
<dbReference type="RefSeq" id="WP_083731696.1">
    <property type="nucleotide sequence ID" value="NZ_CP017641.1"/>
</dbReference>
<comment type="function">
    <text evidence="13">Subunits I and II form the functional core of the enzyme complex. Electrons originating in cytochrome c are transferred via heme a and Cu(A) to the binuclear center formed by heme a3 and Cu(B).</text>
</comment>
<dbReference type="STRING" id="1891926.Fuma_00050"/>
<dbReference type="GO" id="GO:0005507">
    <property type="term" value="F:copper ion binding"/>
    <property type="evidence" value="ECO:0007669"/>
    <property type="project" value="InterPro"/>
</dbReference>
<keyword evidence="20" id="KW-1185">Reference proteome</keyword>
<dbReference type="KEGG" id="fmr:Fuma_00050"/>
<evidence type="ECO:0000256" key="15">
    <source>
        <dbReference type="PROSITE-ProRule" id="PRU00433"/>
    </source>
</evidence>
<keyword evidence="12 16" id="KW-0472">Membrane</keyword>
<proteinExistence type="inferred from homology"/>
<dbReference type="GO" id="GO:0020037">
    <property type="term" value="F:heme binding"/>
    <property type="evidence" value="ECO:0007669"/>
    <property type="project" value="InterPro"/>
</dbReference>
<keyword evidence="3" id="KW-0813">Transport</keyword>
<keyword evidence="10 15" id="KW-0408">Iron</keyword>
<gene>
    <name evidence="19" type="primary">ctaC</name>
    <name evidence="19" type="ORF">Fuma_00050</name>
</gene>
<dbReference type="OrthoDB" id="9773456at2"/>
<evidence type="ECO:0000313" key="20">
    <source>
        <dbReference type="Proteomes" id="UP000187735"/>
    </source>
</evidence>
<keyword evidence="4 15" id="KW-0349">Heme</keyword>
<protein>
    <recommendedName>
        <fullName evidence="14">Cytochrome aa3 subunit 2</fullName>
    </recommendedName>
</protein>
<evidence type="ECO:0000256" key="6">
    <source>
        <dbReference type="ARBA" id="ARBA00022692"/>
    </source>
</evidence>
<dbReference type="SUPFAM" id="SSF49503">
    <property type="entry name" value="Cupredoxins"/>
    <property type="match status" value="1"/>
</dbReference>
<evidence type="ECO:0000259" key="18">
    <source>
        <dbReference type="PROSITE" id="PS51007"/>
    </source>
</evidence>
<dbReference type="PRINTS" id="PR01166">
    <property type="entry name" value="CYCOXIDASEII"/>
</dbReference>
<dbReference type="Proteomes" id="UP000187735">
    <property type="component" value="Chromosome"/>
</dbReference>
<sequence length="332" mass="36758">MKFPRTNRILIICAGGIAGCDRPQSTLNPAGKEAAQILELFWWMTGGAVVIWLIMIALALYAIWLQPGAHDVKQTRRWIIGGGVVFPTVVLSVLLVFGLRMLPPLVAKAPEGSMQVEVKGLQWWWRVRYPPAADSNERAVELANEIRLPVNEPVQFLLDSEDVLHSFWIPALGGKVDMFPGRRTRLALTPTRTGTFRGVCAEYCGDAHAQMNFDVTVMERADFDAWLREQSQPATSPIDEAANRGSELFVSRGCGACHTVRGTEARGTVGPDLTHVGSRSSIGAGILKNQPDMFHRWLEETDAVKPGVLMPSFHMLPEEERMALAAYLEQLE</sequence>
<reference evidence="19 20" key="1">
    <citation type="journal article" date="2016" name="Front. Microbiol.">
        <title>Fuerstia marisgermanicae gen. nov., sp. nov., an Unusual Member of the Phylum Planctomycetes from the German Wadden Sea.</title>
        <authorList>
            <person name="Kohn T."/>
            <person name="Heuer A."/>
            <person name="Jogler M."/>
            <person name="Vollmers J."/>
            <person name="Boedeker C."/>
            <person name="Bunk B."/>
            <person name="Rast P."/>
            <person name="Borchert D."/>
            <person name="Glockner I."/>
            <person name="Freese H.M."/>
            <person name="Klenk H.P."/>
            <person name="Overmann J."/>
            <person name="Kaster A.K."/>
            <person name="Rohde M."/>
            <person name="Wiegand S."/>
            <person name="Jogler C."/>
        </authorList>
    </citation>
    <scope>NUCLEOTIDE SEQUENCE [LARGE SCALE GENOMIC DNA]</scope>
    <source>
        <strain evidence="19 20">NH11</strain>
    </source>
</reference>
<organism evidence="19 20">
    <name type="scientific">Fuerstiella marisgermanici</name>
    <dbReference type="NCBI Taxonomy" id="1891926"/>
    <lineage>
        <taxon>Bacteria</taxon>
        <taxon>Pseudomonadati</taxon>
        <taxon>Planctomycetota</taxon>
        <taxon>Planctomycetia</taxon>
        <taxon>Planctomycetales</taxon>
        <taxon>Planctomycetaceae</taxon>
        <taxon>Fuerstiella</taxon>
    </lineage>
</organism>
<evidence type="ECO:0000313" key="19">
    <source>
        <dbReference type="EMBL" id="APZ90475.1"/>
    </source>
</evidence>
<dbReference type="GO" id="GO:0004129">
    <property type="term" value="F:cytochrome-c oxidase activity"/>
    <property type="evidence" value="ECO:0007669"/>
    <property type="project" value="InterPro"/>
</dbReference>
<keyword evidence="6 16" id="KW-0812">Transmembrane</keyword>
<evidence type="ECO:0000256" key="8">
    <source>
        <dbReference type="ARBA" id="ARBA00022982"/>
    </source>
</evidence>
<dbReference type="GO" id="GO:0016020">
    <property type="term" value="C:membrane"/>
    <property type="evidence" value="ECO:0007669"/>
    <property type="project" value="UniProtKB-SubCell"/>
</dbReference>
<dbReference type="PANTHER" id="PTHR22888">
    <property type="entry name" value="CYTOCHROME C OXIDASE, SUBUNIT II"/>
    <property type="match status" value="1"/>
</dbReference>
<evidence type="ECO:0000256" key="2">
    <source>
        <dbReference type="ARBA" id="ARBA00007866"/>
    </source>
</evidence>
<dbReference type="EMBL" id="CP017641">
    <property type="protein sequence ID" value="APZ90475.1"/>
    <property type="molecule type" value="Genomic_DNA"/>
</dbReference>
<evidence type="ECO:0000256" key="16">
    <source>
        <dbReference type="SAM" id="Phobius"/>
    </source>
</evidence>
<dbReference type="InterPro" id="IPR045187">
    <property type="entry name" value="CcO_II"/>
</dbReference>
<feature type="domain" description="Cytochrome c" evidence="18">
    <location>
        <begin position="240"/>
        <end position="332"/>
    </location>
</feature>
<keyword evidence="9 16" id="KW-1133">Transmembrane helix</keyword>
<keyword evidence="11" id="KW-0186">Copper</keyword>
<dbReference type="PROSITE" id="PS51007">
    <property type="entry name" value="CYTC"/>
    <property type="match status" value="1"/>
</dbReference>
<dbReference type="InterPro" id="IPR001505">
    <property type="entry name" value="Copper_CuA"/>
</dbReference>
<dbReference type="Pfam" id="PF00116">
    <property type="entry name" value="COX2"/>
    <property type="match status" value="1"/>
</dbReference>
<dbReference type="PROSITE" id="PS00078">
    <property type="entry name" value="COX2"/>
    <property type="match status" value="1"/>
</dbReference>
<evidence type="ECO:0000256" key="14">
    <source>
        <dbReference type="ARBA" id="ARBA00031399"/>
    </source>
</evidence>
<evidence type="ECO:0000256" key="13">
    <source>
        <dbReference type="ARBA" id="ARBA00024688"/>
    </source>
</evidence>
<dbReference type="Pfam" id="PF00034">
    <property type="entry name" value="Cytochrom_C"/>
    <property type="match status" value="1"/>
</dbReference>
<keyword evidence="8" id="KW-0249">Electron transport</keyword>
<name>A0A1P8W8U4_9PLAN</name>
<comment type="similarity">
    <text evidence="2">Belongs to the cytochrome c oxidase subunit 2 family.</text>
</comment>
<keyword evidence="7 15" id="KW-0479">Metal-binding</keyword>
<dbReference type="PROSITE" id="PS51257">
    <property type="entry name" value="PROKAR_LIPOPROTEIN"/>
    <property type="match status" value="1"/>
</dbReference>
<evidence type="ECO:0000256" key="9">
    <source>
        <dbReference type="ARBA" id="ARBA00022989"/>
    </source>
</evidence>
<feature type="transmembrane region" description="Helical" evidence="16">
    <location>
        <begin position="40"/>
        <end position="66"/>
    </location>
</feature>
<dbReference type="Gene3D" id="2.60.40.420">
    <property type="entry name" value="Cupredoxins - blue copper proteins"/>
    <property type="match status" value="1"/>
</dbReference>
<evidence type="ECO:0000256" key="12">
    <source>
        <dbReference type="ARBA" id="ARBA00023136"/>
    </source>
</evidence>
<evidence type="ECO:0000259" key="17">
    <source>
        <dbReference type="PROSITE" id="PS50857"/>
    </source>
</evidence>
<dbReference type="InterPro" id="IPR002429">
    <property type="entry name" value="CcO_II-like_C"/>
</dbReference>
<evidence type="ECO:0000256" key="4">
    <source>
        <dbReference type="ARBA" id="ARBA00022617"/>
    </source>
</evidence>
<evidence type="ECO:0000256" key="10">
    <source>
        <dbReference type="ARBA" id="ARBA00023004"/>
    </source>
</evidence>
<dbReference type="PROSITE" id="PS50857">
    <property type="entry name" value="COX2_CUA"/>
    <property type="match status" value="1"/>
</dbReference>
<feature type="transmembrane region" description="Helical" evidence="16">
    <location>
        <begin position="78"/>
        <end position="99"/>
    </location>
</feature>
<dbReference type="InterPro" id="IPR009056">
    <property type="entry name" value="Cyt_c-like_dom"/>
</dbReference>
<evidence type="ECO:0000256" key="1">
    <source>
        <dbReference type="ARBA" id="ARBA00004141"/>
    </source>
</evidence>
<evidence type="ECO:0000256" key="11">
    <source>
        <dbReference type="ARBA" id="ARBA00023008"/>
    </source>
</evidence>
<evidence type="ECO:0000256" key="7">
    <source>
        <dbReference type="ARBA" id="ARBA00022723"/>
    </source>
</evidence>
<keyword evidence="5" id="KW-0679">Respiratory chain</keyword>